<sequence>MDLSHLLIGLALLLSLSLSLALTLRQAWRLRNLFPYRVSGPLLSAAEMRLLEALEEALGSGYRIFGKVWAEDVIGVESGVGRRVQERAWARLAEHRFDFAICDSRTLRVLCAIDLIGDQRGRPTQRGPNAVLAKICDAAGLPLVTIRAADDYDPADLARELRGAMLAYRADHPESPTLDAAGPSRNEEDLLLAQLSAAILADDEPGRHPAAARRRDRATRSAR</sequence>
<reference evidence="3 4" key="1">
    <citation type="submission" date="2024-05" db="EMBL/GenBank/DDBJ databases">
        <title>Genome Sequence and Characterization of the New Strain Purple Sulfur Bacterium of Genus Thioalkalicoccus.</title>
        <authorList>
            <person name="Bryantseva I.A."/>
            <person name="Kyndt J.A."/>
            <person name="Imhoff J.F."/>
        </authorList>
    </citation>
    <scope>NUCLEOTIDE SEQUENCE [LARGE SCALE GENOMIC DNA]</scope>
    <source>
        <strain evidence="3 4">Um2</strain>
    </source>
</reference>
<dbReference type="RefSeq" id="WP_369665514.1">
    <property type="nucleotide sequence ID" value="NZ_JBDKXB010000002.1"/>
</dbReference>
<accession>A0ABV4BD27</accession>
<organism evidence="3 4">
    <name type="scientific">Thioalkalicoccus limnaeus</name>
    <dbReference type="NCBI Taxonomy" id="120681"/>
    <lineage>
        <taxon>Bacteria</taxon>
        <taxon>Pseudomonadati</taxon>
        <taxon>Pseudomonadota</taxon>
        <taxon>Gammaproteobacteria</taxon>
        <taxon>Chromatiales</taxon>
        <taxon>Chromatiaceae</taxon>
        <taxon>Thioalkalicoccus</taxon>
    </lineage>
</organism>
<dbReference type="EMBL" id="JBDKXB010000002">
    <property type="protein sequence ID" value="MEY6431128.1"/>
    <property type="molecule type" value="Genomic_DNA"/>
</dbReference>
<keyword evidence="4" id="KW-1185">Reference proteome</keyword>
<comment type="caution">
    <text evidence="3">The sequence shown here is derived from an EMBL/GenBank/DDBJ whole genome shotgun (WGS) entry which is preliminary data.</text>
</comment>
<evidence type="ECO:0000259" key="2">
    <source>
        <dbReference type="Pfam" id="PF10881"/>
    </source>
</evidence>
<feature type="region of interest" description="Disordered" evidence="1">
    <location>
        <begin position="201"/>
        <end position="223"/>
    </location>
</feature>
<name>A0ABV4BD27_9GAMM</name>
<dbReference type="InterPro" id="IPR024402">
    <property type="entry name" value="DUF2726"/>
</dbReference>
<protein>
    <submittedName>
        <fullName evidence="3">DUF2726 domain-containing protein</fullName>
    </submittedName>
</protein>
<dbReference type="Proteomes" id="UP001564408">
    <property type="component" value="Unassembled WGS sequence"/>
</dbReference>
<feature type="compositionally biased region" description="Basic residues" evidence="1">
    <location>
        <begin position="210"/>
        <end position="223"/>
    </location>
</feature>
<evidence type="ECO:0000313" key="3">
    <source>
        <dbReference type="EMBL" id="MEY6431128.1"/>
    </source>
</evidence>
<evidence type="ECO:0000256" key="1">
    <source>
        <dbReference type="SAM" id="MobiDB-lite"/>
    </source>
</evidence>
<evidence type="ECO:0000313" key="4">
    <source>
        <dbReference type="Proteomes" id="UP001564408"/>
    </source>
</evidence>
<gene>
    <name evidence="3" type="ORF">ABC977_01745</name>
</gene>
<proteinExistence type="predicted"/>
<feature type="domain" description="DUF2726" evidence="2">
    <location>
        <begin position="41"/>
        <end position="161"/>
    </location>
</feature>
<dbReference type="Pfam" id="PF10881">
    <property type="entry name" value="DUF2726"/>
    <property type="match status" value="1"/>
</dbReference>